<evidence type="ECO:0000256" key="3">
    <source>
        <dbReference type="ARBA" id="ARBA00022475"/>
    </source>
</evidence>
<feature type="transmembrane region" description="Helical" evidence="7">
    <location>
        <begin position="294"/>
        <end position="323"/>
    </location>
</feature>
<dbReference type="PANTHER" id="PTHR30250">
    <property type="entry name" value="PST FAMILY PREDICTED COLANIC ACID TRANSPORTER"/>
    <property type="match status" value="1"/>
</dbReference>
<keyword evidence="9" id="KW-1185">Reference proteome</keyword>
<gene>
    <name evidence="8" type="ORF">H9L23_09455</name>
</gene>
<comment type="similarity">
    <text evidence="2">Belongs to the polysaccharide synthase family.</text>
</comment>
<evidence type="ECO:0000256" key="2">
    <source>
        <dbReference type="ARBA" id="ARBA00007430"/>
    </source>
</evidence>
<evidence type="ECO:0000313" key="8">
    <source>
        <dbReference type="EMBL" id="QNN44273.1"/>
    </source>
</evidence>
<sequence length="406" mass="45681">MSDRDTSTFFYFNMAIALLCYLAIFIAAPYIAAYYHQPSLLMLARIMALGIIINAFGLVQRVLLIRALAFKLVTRASLISSVFSTVFALLCAVNGMGIFSLVVLQLSQSTLNTFFLCVYGKWAPKLIFSISAFKELFSFGFSLLLTAMLNIFFANIYQPIIGRYFSIAYAGFYYQAKRLYEVPVLTISQVVDSVTYPILVRYQHDRAGLESRYRKIVTLLVFSATPVVVMISIFSRDIVWTLLGEKWLPSAKLLAILSFSGIFQILETTSGSLLKVEGRTRLIFRLELLKKTIILFNIILFCRWGIVALMFGIVANSVISFAINQYFTSIKIVSYKKMATILINAFLMGLMAFLLKEMISNVYLAMVIAGSTALLFYLLLGYLQRLPEQIMVLGFLSGGRRSVAKP</sequence>
<evidence type="ECO:0000313" key="9">
    <source>
        <dbReference type="Proteomes" id="UP000515806"/>
    </source>
</evidence>
<evidence type="ECO:0000256" key="7">
    <source>
        <dbReference type="SAM" id="Phobius"/>
    </source>
</evidence>
<feature type="transmembrane region" description="Helical" evidence="7">
    <location>
        <begin position="136"/>
        <end position="157"/>
    </location>
</feature>
<organism evidence="8 9">
    <name type="scientific">Pedobacter roseus</name>
    <dbReference type="NCBI Taxonomy" id="336820"/>
    <lineage>
        <taxon>Bacteria</taxon>
        <taxon>Pseudomonadati</taxon>
        <taxon>Bacteroidota</taxon>
        <taxon>Sphingobacteriia</taxon>
        <taxon>Sphingobacteriales</taxon>
        <taxon>Sphingobacteriaceae</taxon>
        <taxon>Pedobacter</taxon>
    </lineage>
</organism>
<feature type="transmembrane region" description="Helical" evidence="7">
    <location>
        <begin position="12"/>
        <end position="36"/>
    </location>
</feature>
<keyword evidence="4 7" id="KW-0812">Transmembrane</keyword>
<accession>A0A7G9QLP8</accession>
<protein>
    <submittedName>
        <fullName evidence="8">Lipopolysaccharide biosynthesis protein</fullName>
    </submittedName>
</protein>
<keyword evidence="6 7" id="KW-0472">Membrane</keyword>
<keyword evidence="5 7" id="KW-1133">Transmembrane helix</keyword>
<feature type="transmembrane region" description="Helical" evidence="7">
    <location>
        <begin position="76"/>
        <end position="104"/>
    </location>
</feature>
<dbReference type="AlphaFoldDB" id="A0A7G9QLP8"/>
<feature type="transmembrane region" description="Helical" evidence="7">
    <location>
        <begin position="362"/>
        <end position="383"/>
    </location>
</feature>
<dbReference type="GO" id="GO:0005886">
    <property type="term" value="C:plasma membrane"/>
    <property type="evidence" value="ECO:0007669"/>
    <property type="project" value="UniProtKB-SubCell"/>
</dbReference>
<comment type="subcellular location">
    <subcellularLocation>
        <location evidence="1">Cell membrane</location>
        <topology evidence="1">Multi-pass membrane protein</topology>
    </subcellularLocation>
</comment>
<keyword evidence="3" id="KW-1003">Cell membrane</keyword>
<proteinExistence type="inferred from homology"/>
<feature type="transmembrane region" description="Helical" evidence="7">
    <location>
        <begin position="216"/>
        <end position="234"/>
    </location>
</feature>
<dbReference type="EMBL" id="CP060723">
    <property type="protein sequence ID" value="QNN44273.1"/>
    <property type="molecule type" value="Genomic_DNA"/>
</dbReference>
<feature type="transmembrane region" description="Helical" evidence="7">
    <location>
        <begin position="42"/>
        <end position="64"/>
    </location>
</feature>
<reference evidence="8 9" key="1">
    <citation type="submission" date="2020-08" db="EMBL/GenBank/DDBJ databases">
        <title>Genome sequence of Pedobacter roseus KACC 11594T.</title>
        <authorList>
            <person name="Hyun D.-W."/>
            <person name="Bae J.-W."/>
        </authorList>
    </citation>
    <scope>NUCLEOTIDE SEQUENCE [LARGE SCALE GENOMIC DNA]</scope>
    <source>
        <strain evidence="8 9">KACC 11594</strain>
    </source>
</reference>
<dbReference type="CDD" id="cd13127">
    <property type="entry name" value="MATE_tuaB_like"/>
    <property type="match status" value="1"/>
</dbReference>
<evidence type="ECO:0000256" key="4">
    <source>
        <dbReference type="ARBA" id="ARBA00022692"/>
    </source>
</evidence>
<dbReference type="InterPro" id="IPR050833">
    <property type="entry name" value="Poly_Biosynth_Transport"/>
</dbReference>
<dbReference type="KEGG" id="proe:H9L23_09455"/>
<dbReference type="Pfam" id="PF13440">
    <property type="entry name" value="Polysacc_synt_3"/>
    <property type="match status" value="1"/>
</dbReference>
<feature type="transmembrane region" description="Helical" evidence="7">
    <location>
        <begin position="254"/>
        <end position="274"/>
    </location>
</feature>
<dbReference type="PANTHER" id="PTHR30250:SF10">
    <property type="entry name" value="LIPOPOLYSACCHARIDE BIOSYNTHESIS PROTEIN WZXC"/>
    <property type="match status" value="1"/>
</dbReference>
<evidence type="ECO:0000256" key="6">
    <source>
        <dbReference type="ARBA" id="ARBA00023136"/>
    </source>
</evidence>
<evidence type="ECO:0000256" key="5">
    <source>
        <dbReference type="ARBA" id="ARBA00022989"/>
    </source>
</evidence>
<feature type="transmembrane region" description="Helical" evidence="7">
    <location>
        <begin position="335"/>
        <end position="355"/>
    </location>
</feature>
<dbReference type="Proteomes" id="UP000515806">
    <property type="component" value="Chromosome"/>
</dbReference>
<evidence type="ECO:0000256" key="1">
    <source>
        <dbReference type="ARBA" id="ARBA00004651"/>
    </source>
</evidence>
<name>A0A7G9QLP8_9SPHI</name>